<comment type="caution">
    <text evidence="8">The sequence shown here is derived from an EMBL/GenBank/DDBJ whole genome shotgun (WGS) entry which is preliminary data.</text>
</comment>
<protein>
    <submittedName>
        <fullName evidence="8">ABC transporter permease</fullName>
    </submittedName>
</protein>
<gene>
    <name evidence="8" type="ORF">DXX93_14320</name>
</gene>
<dbReference type="CDD" id="cd06580">
    <property type="entry name" value="TM_PBP1_transp_TpRbsC_like"/>
    <property type="match status" value="1"/>
</dbReference>
<dbReference type="RefSeq" id="WP_116008687.1">
    <property type="nucleotide sequence ID" value="NZ_QUOU01000001.1"/>
</dbReference>
<evidence type="ECO:0000256" key="1">
    <source>
        <dbReference type="ARBA" id="ARBA00004429"/>
    </source>
</evidence>
<dbReference type="PANTHER" id="PTHR47089:SF1">
    <property type="entry name" value="GUANOSINE ABC TRANSPORTER PERMEASE PROTEIN NUPP"/>
    <property type="match status" value="1"/>
</dbReference>
<accession>A0A3E0TT65</accession>
<feature type="transmembrane region" description="Helical" evidence="7">
    <location>
        <begin position="320"/>
        <end position="338"/>
    </location>
</feature>
<comment type="subcellular location">
    <subcellularLocation>
        <location evidence="1">Cell inner membrane</location>
        <topology evidence="1">Multi-pass membrane protein</topology>
    </subcellularLocation>
</comment>
<feature type="transmembrane region" description="Helical" evidence="7">
    <location>
        <begin position="92"/>
        <end position="108"/>
    </location>
</feature>
<evidence type="ECO:0000256" key="5">
    <source>
        <dbReference type="ARBA" id="ARBA00023136"/>
    </source>
</evidence>
<keyword evidence="2" id="KW-1003">Cell membrane</keyword>
<dbReference type="EMBL" id="QUOU01000001">
    <property type="protein sequence ID" value="REL27614.1"/>
    <property type="molecule type" value="Genomic_DNA"/>
</dbReference>
<evidence type="ECO:0000256" key="6">
    <source>
        <dbReference type="SAM" id="MobiDB-lite"/>
    </source>
</evidence>
<feature type="region of interest" description="Disordered" evidence="6">
    <location>
        <begin position="373"/>
        <end position="392"/>
    </location>
</feature>
<evidence type="ECO:0000256" key="3">
    <source>
        <dbReference type="ARBA" id="ARBA00022692"/>
    </source>
</evidence>
<keyword evidence="4 7" id="KW-1133">Transmembrane helix</keyword>
<feature type="transmembrane region" description="Helical" evidence="7">
    <location>
        <begin position="244"/>
        <end position="261"/>
    </location>
</feature>
<feature type="compositionally biased region" description="Polar residues" evidence="6">
    <location>
        <begin position="376"/>
        <end position="392"/>
    </location>
</feature>
<proteinExistence type="predicted"/>
<sequence length="392" mass="41843">MIRLEARVQHSTLWRYSSPLLAVLLTLITGYLLFASLGQSPSDALYTFFIAPVADWYGVSELLVKTIPILLCAYGLALCFRASVWNIGAEGQLLMGGVAASTVATMFVHSDSAWAMPLTLLAGIAGGVGWAGLAALMKLRLNTNEILVTIMMNYIALNILLWAVHGPLKDPDGFNFPESALFGDSTLLPVLFADTRLHLGLVFCAIAMALSWLFISKSFLGFQTQVLGQDPSAAKMAGFNQTKLVTLVLLICGALAGLAGAGEVAGPIGQLVPQISPGYGYAAIIVAFLGRLHPVGITLAGLLMGLIYMGGEMAQIELGLPNAITGIFQGLMLFYLLSCDVLIRYRVRWTQPTTNSAKSATSAEFKTDAKAEFPHLSQSQPKGQTSAPAREQ</sequence>
<feature type="transmembrane region" description="Helical" evidence="7">
    <location>
        <begin position="146"/>
        <end position="164"/>
    </location>
</feature>
<name>A0A3E0TT65_9GAMM</name>
<dbReference type="Proteomes" id="UP000256478">
    <property type="component" value="Unassembled WGS sequence"/>
</dbReference>
<dbReference type="GO" id="GO:0022857">
    <property type="term" value="F:transmembrane transporter activity"/>
    <property type="evidence" value="ECO:0007669"/>
    <property type="project" value="InterPro"/>
</dbReference>
<dbReference type="OrthoDB" id="9809785at2"/>
<dbReference type="PANTHER" id="PTHR47089">
    <property type="entry name" value="ABC TRANSPORTER, PERMEASE PROTEIN"/>
    <property type="match status" value="1"/>
</dbReference>
<feature type="transmembrane region" description="Helical" evidence="7">
    <location>
        <begin position="114"/>
        <end position="134"/>
    </location>
</feature>
<keyword evidence="3 7" id="KW-0812">Transmembrane</keyword>
<evidence type="ECO:0000256" key="2">
    <source>
        <dbReference type="ARBA" id="ARBA00022475"/>
    </source>
</evidence>
<evidence type="ECO:0000256" key="4">
    <source>
        <dbReference type="ARBA" id="ARBA00022989"/>
    </source>
</evidence>
<evidence type="ECO:0000313" key="8">
    <source>
        <dbReference type="EMBL" id="REL27614.1"/>
    </source>
</evidence>
<feature type="transmembrane region" description="Helical" evidence="7">
    <location>
        <begin position="197"/>
        <end position="215"/>
    </location>
</feature>
<dbReference type="InterPro" id="IPR001851">
    <property type="entry name" value="ABC_transp_permease"/>
</dbReference>
<evidence type="ECO:0000313" key="9">
    <source>
        <dbReference type="Proteomes" id="UP000256478"/>
    </source>
</evidence>
<dbReference type="Pfam" id="PF02653">
    <property type="entry name" value="BPD_transp_2"/>
    <property type="match status" value="1"/>
</dbReference>
<dbReference type="AlphaFoldDB" id="A0A3E0TT65"/>
<dbReference type="GO" id="GO:0005886">
    <property type="term" value="C:plasma membrane"/>
    <property type="evidence" value="ECO:0007669"/>
    <property type="project" value="UniProtKB-SubCell"/>
</dbReference>
<feature type="transmembrane region" description="Helical" evidence="7">
    <location>
        <begin position="281"/>
        <end position="308"/>
    </location>
</feature>
<feature type="transmembrane region" description="Helical" evidence="7">
    <location>
        <begin position="20"/>
        <end position="38"/>
    </location>
</feature>
<evidence type="ECO:0000256" key="7">
    <source>
        <dbReference type="SAM" id="Phobius"/>
    </source>
</evidence>
<organism evidence="8 9">
    <name type="scientific">Thalassotalea euphylliae</name>
    <dbReference type="NCBI Taxonomy" id="1655234"/>
    <lineage>
        <taxon>Bacteria</taxon>
        <taxon>Pseudomonadati</taxon>
        <taxon>Pseudomonadota</taxon>
        <taxon>Gammaproteobacteria</taxon>
        <taxon>Alteromonadales</taxon>
        <taxon>Colwelliaceae</taxon>
        <taxon>Thalassotalea</taxon>
    </lineage>
</organism>
<reference evidence="8 9" key="1">
    <citation type="submission" date="2018-08" db="EMBL/GenBank/DDBJ databases">
        <title>Thalassotalea euphylliae genome.</title>
        <authorList>
            <person name="Summers S."/>
            <person name="Rice S.A."/>
            <person name="Freckelton M.L."/>
            <person name="Nedved B.T."/>
            <person name="Hadfield M.G."/>
        </authorList>
    </citation>
    <scope>NUCLEOTIDE SEQUENCE [LARGE SCALE GENOMIC DNA]</scope>
    <source>
        <strain evidence="8 9">H1</strain>
    </source>
</reference>
<keyword evidence="5 7" id="KW-0472">Membrane</keyword>
<feature type="transmembrane region" description="Helical" evidence="7">
    <location>
        <begin position="62"/>
        <end position="80"/>
    </location>
</feature>